<evidence type="ECO:0000256" key="4">
    <source>
        <dbReference type="ARBA" id="ARBA00022984"/>
    </source>
</evidence>
<dbReference type="EMBL" id="BAABCJ010000005">
    <property type="protein sequence ID" value="GAA3707282.1"/>
    <property type="molecule type" value="Genomic_DNA"/>
</dbReference>
<evidence type="ECO:0000256" key="1">
    <source>
        <dbReference type="ARBA" id="ARBA00009943"/>
    </source>
</evidence>
<gene>
    <name evidence="7" type="primary">femY</name>
    <name evidence="7" type="ORF">GCM10022377_21270</name>
</gene>
<evidence type="ECO:0000256" key="3">
    <source>
        <dbReference type="ARBA" id="ARBA00022960"/>
    </source>
</evidence>
<evidence type="ECO:0000256" key="5">
    <source>
        <dbReference type="ARBA" id="ARBA00023315"/>
    </source>
</evidence>
<dbReference type="Gene3D" id="3.40.630.30">
    <property type="match status" value="2"/>
</dbReference>
<accession>A0ABP7DPW4</accession>
<dbReference type="SUPFAM" id="SSF55729">
    <property type="entry name" value="Acyl-CoA N-acyltransferases (Nat)"/>
    <property type="match status" value="2"/>
</dbReference>
<evidence type="ECO:0000313" key="7">
    <source>
        <dbReference type="EMBL" id="GAA3707282.1"/>
    </source>
</evidence>
<dbReference type="PANTHER" id="PTHR36174">
    <property type="entry name" value="LIPID II:GLYCINE GLYCYLTRANSFERASE"/>
    <property type="match status" value="1"/>
</dbReference>
<evidence type="ECO:0000313" key="8">
    <source>
        <dbReference type="Proteomes" id="UP001501536"/>
    </source>
</evidence>
<reference evidence="8" key="1">
    <citation type="journal article" date="2019" name="Int. J. Syst. Evol. Microbiol.">
        <title>The Global Catalogue of Microorganisms (GCM) 10K type strain sequencing project: providing services to taxonomists for standard genome sequencing and annotation.</title>
        <authorList>
            <consortium name="The Broad Institute Genomics Platform"/>
            <consortium name="The Broad Institute Genome Sequencing Center for Infectious Disease"/>
            <person name="Wu L."/>
            <person name="Ma J."/>
        </authorList>
    </citation>
    <scope>NUCLEOTIDE SEQUENCE [LARGE SCALE GENOMIC DNA]</scope>
    <source>
        <strain evidence="8">JCM 16961</strain>
    </source>
</reference>
<evidence type="ECO:0000256" key="6">
    <source>
        <dbReference type="ARBA" id="ARBA00023316"/>
    </source>
</evidence>
<keyword evidence="5" id="KW-0012">Acyltransferase</keyword>
<organism evidence="7 8">
    <name type="scientific">Zhihengliuella alba</name>
    <dbReference type="NCBI Taxonomy" id="547018"/>
    <lineage>
        <taxon>Bacteria</taxon>
        <taxon>Bacillati</taxon>
        <taxon>Actinomycetota</taxon>
        <taxon>Actinomycetes</taxon>
        <taxon>Micrococcales</taxon>
        <taxon>Micrococcaceae</taxon>
        <taxon>Zhihengliuella</taxon>
    </lineage>
</organism>
<comment type="similarity">
    <text evidence="1">Belongs to the FemABX family.</text>
</comment>
<keyword evidence="6" id="KW-0961">Cell wall biogenesis/degradation</keyword>
<dbReference type="PROSITE" id="PS51191">
    <property type="entry name" value="FEMABX"/>
    <property type="match status" value="1"/>
</dbReference>
<sequence length="391" mass="42778">MLNAVPATQLSVRPITADEHRAFLADRPGASFLQLPAWARVKREWRPEYLGWFAAGEQVGSAQLLHRPLPVLKRTLAYIPEGPVLDWAAHTTAEVTAPLLAHLRQRGVFLVRMGVPGVRNAWRAADVRKAMSGKKGEDSPAYALMSDLPAFQSDQQAEFTAAQLAAAGWSKPEVSEDFTAGQPEFQARIPLRDPAGEPLDVDGVLAGMNQNARRETRKAASGPLEVQVGGVEDIARFHALYQETAERDGFTGRPASYFTTMYNELNTHAPGTCTVYFAVHEGRDLASAVRVQSGEGSWYVYGASSSAERKLFGPKALIHRMITDSLAAGCAFLDHGGVSATLDKEHHLAGLTLFKTTLGCDVVQTLGEWDYPLNRPLAKAFDLYMKARDRH</sequence>
<dbReference type="PANTHER" id="PTHR36174:SF1">
    <property type="entry name" value="LIPID II:GLYCINE GLYCYLTRANSFERASE"/>
    <property type="match status" value="1"/>
</dbReference>
<protein>
    <submittedName>
        <fullName evidence="7">Peptidoglycan bridge formation glycyltransferase FemY</fullName>
    </submittedName>
</protein>
<keyword evidence="3" id="KW-0133">Cell shape</keyword>
<evidence type="ECO:0000256" key="2">
    <source>
        <dbReference type="ARBA" id="ARBA00022679"/>
    </source>
</evidence>
<keyword evidence="8" id="KW-1185">Reference proteome</keyword>
<proteinExistence type="inferred from homology"/>
<dbReference type="InterPro" id="IPR050644">
    <property type="entry name" value="PG_Glycine_Bridge_Synth"/>
</dbReference>
<comment type="caution">
    <text evidence="7">The sequence shown here is derived from an EMBL/GenBank/DDBJ whole genome shotgun (WGS) entry which is preliminary data.</text>
</comment>
<dbReference type="InterPro" id="IPR016181">
    <property type="entry name" value="Acyl_CoA_acyltransferase"/>
</dbReference>
<dbReference type="Pfam" id="PF02388">
    <property type="entry name" value="FemAB"/>
    <property type="match status" value="2"/>
</dbReference>
<keyword evidence="4" id="KW-0573">Peptidoglycan synthesis</keyword>
<dbReference type="InterPro" id="IPR003447">
    <property type="entry name" value="FEMABX"/>
</dbReference>
<name>A0ABP7DPW4_9MICC</name>
<keyword evidence="2" id="KW-0808">Transferase</keyword>
<dbReference type="Proteomes" id="UP001501536">
    <property type="component" value="Unassembled WGS sequence"/>
</dbReference>